<comment type="caution">
    <text evidence="1">The sequence shown here is derived from an EMBL/GenBank/DDBJ whole genome shotgun (WGS) entry which is preliminary data.</text>
</comment>
<sequence length="164" mass="19233">MYQLLSYLKFLIGSTNQHGVHSPFVYNFLTKGLYREKKKGMSVKEHVLTTSISYFKYKSIAFVYADDYIINRIVAIFGDLEFDTLPLDVIFVEENGKVFTSISKESYHNDTMLLISGIYKNKQRKVAWQNIKELPEVTVTIDLFHCGLVFFRREQAKEHFKVRI</sequence>
<evidence type="ECO:0000313" key="1">
    <source>
        <dbReference type="EMBL" id="RRQ47499.1"/>
    </source>
</evidence>
<dbReference type="EMBL" id="QUSX01000005">
    <property type="protein sequence ID" value="RRQ47499.1"/>
    <property type="molecule type" value="Genomic_DNA"/>
</dbReference>
<protein>
    <submittedName>
        <fullName evidence="1">Uncharacterized protein</fullName>
    </submittedName>
</protein>
<name>A0A426RF06_9FLAO</name>
<evidence type="ECO:0000313" key="2">
    <source>
        <dbReference type="Proteomes" id="UP000286990"/>
    </source>
</evidence>
<dbReference type="Proteomes" id="UP000286990">
    <property type="component" value="Unassembled WGS sequence"/>
</dbReference>
<proteinExistence type="predicted"/>
<dbReference type="RefSeq" id="WP_125224153.1">
    <property type="nucleotide sequence ID" value="NZ_QUSX01000005.1"/>
</dbReference>
<gene>
    <name evidence="1" type="ORF">DZC72_17330</name>
</gene>
<reference evidence="2" key="1">
    <citation type="submission" date="2018-12" db="EMBL/GenBank/DDBJ databases">
        <title>Maribacter lutimaris sp. nov., isolated from marine sediment.</title>
        <authorList>
            <person name="Kim K.K."/>
        </authorList>
    </citation>
    <scope>NUCLEOTIDE SEQUENCE [LARGE SCALE GENOMIC DNA]</scope>
    <source>
        <strain evidence="2">PoM-212</strain>
    </source>
</reference>
<organism evidence="1 2">
    <name type="scientific">Maribacter algicola</name>
    <dbReference type="NCBI Taxonomy" id="2498892"/>
    <lineage>
        <taxon>Bacteria</taxon>
        <taxon>Pseudomonadati</taxon>
        <taxon>Bacteroidota</taxon>
        <taxon>Flavobacteriia</taxon>
        <taxon>Flavobacteriales</taxon>
        <taxon>Flavobacteriaceae</taxon>
        <taxon>Maribacter</taxon>
    </lineage>
</organism>
<keyword evidence="2" id="KW-1185">Reference proteome</keyword>
<dbReference type="OrthoDB" id="5464618at2"/>
<accession>A0A426RF06</accession>
<dbReference type="AlphaFoldDB" id="A0A426RF06"/>